<evidence type="ECO:0000313" key="2">
    <source>
        <dbReference type="EMBL" id="QAY62516.1"/>
    </source>
</evidence>
<keyword evidence="3" id="KW-1185">Reference proteome</keyword>
<proteinExistence type="predicted"/>
<dbReference type="Gene3D" id="1.10.10.10">
    <property type="entry name" value="Winged helix-like DNA-binding domain superfamily/Winged helix DNA-binding domain"/>
    <property type="match status" value="1"/>
</dbReference>
<dbReference type="SUPFAM" id="SSF46785">
    <property type="entry name" value="Winged helix' DNA-binding domain"/>
    <property type="match status" value="1"/>
</dbReference>
<dbReference type="AlphaFoldDB" id="A0A4P6EK88"/>
<name>A0A4P6EK88_9MICO</name>
<dbReference type="InterPro" id="IPR036388">
    <property type="entry name" value="WH-like_DNA-bd_sf"/>
</dbReference>
<dbReference type="RefSeq" id="WP_129202720.1">
    <property type="nucleotide sequence ID" value="NZ_CP035495.1"/>
</dbReference>
<dbReference type="Proteomes" id="UP000291758">
    <property type="component" value="Chromosome"/>
</dbReference>
<evidence type="ECO:0000259" key="1">
    <source>
        <dbReference type="PROSITE" id="PS50995"/>
    </source>
</evidence>
<dbReference type="PANTHER" id="PTHR33164">
    <property type="entry name" value="TRANSCRIPTIONAL REGULATOR, MARR FAMILY"/>
    <property type="match status" value="1"/>
</dbReference>
<dbReference type="PROSITE" id="PS50995">
    <property type="entry name" value="HTH_MARR_2"/>
    <property type="match status" value="1"/>
</dbReference>
<reference evidence="2 3" key="1">
    <citation type="submission" date="2019-01" db="EMBL/GenBank/DDBJ databases">
        <title>Genome sequencing of strain 2JSPR-7.</title>
        <authorList>
            <person name="Heo J."/>
            <person name="Kim S.-J."/>
            <person name="Kim J.-S."/>
            <person name="Hong S.-B."/>
            <person name="Kwon S.-W."/>
        </authorList>
    </citation>
    <scope>NUCLEOTIDE SEQUENCE [LARGE SCALE GENOMIC DNA]</scope>
    <source>
        <strain evidence="2 3">2JSPR-7</strain>
    </source>
</reference>
<dbReference type="OrthoDB" id="9815567at2"/>
<dbReference type="GO" id="GO:0006950">
    <property type="term" value="P:response to stress"/>
    <property type="evidence" value="ECO:0007669"/>
    <property type="project" value="TreeGrafter"/>
</dbReference>
<dbReference type="EMBL" id="CP035495">
    <property type="protein sequence ID" value="QAY62516.1"/>
    <property type="molecule type" value="Genomic_DNA"/>
</dbReference>
<dbReference type="InterPro" id="IPR036390">
    <property type="entry name" value="WH_DNA-bd_sf"/>
</dbReference>
<protein>
    <submittedName>
        <fullName evidence="2">MarR family transcriptional regulator</fullName>
    </submittedName>
</protein>
<dbReference type="KEGG" id="xyl:ET495_03775"/>
<feature type="domain" description="HTH marR-type" evidence="1">
    <location>
        <begin position="5"/>
        <end position="141"/>
    </location>
</feature>
<dbReference type="InterPro" id="IPR039422">
    <property type="entry name" value="MarR/SlyA-like"/>
</dbReference>
<dbReference type="InterPro" id="IPR000835">
    <property type="entry name" value="HTH_MarR-typ"/>
</dbReference>
<dbReference type="SMART" id="SM00347">
    <property type="entry name" value="HTH_MARR"/>
    <property type="match status" value="1"/>
</dbReference>
<dbReference type="PRINTS" id="PR00598">
    <property type="entry name" value="HTHMARR"/>
</dbReference>
<evidence type="ECO:0000313" key="3">
    <source>
        <dbReference type="Proteomes" id="UP000291758"/>
    </source>
</evidence>
<accession>A0A4P6EK88</accession>
<organism evidence="2 3">
    <name type="scientific">Xylanimonas allomyrinae</name>
    <dbReference type="NCBI Taxonomy" id="2509459"/>
    <lineage>
        <taxon>Bacteria</taxon>
        <taxon>Bacillati</taxon>
        <taxon>Actinomycetota</taxon>
        <taxon>Actinomycetes</taxon>
        <taxon>Micrococcales</taxon>
        <taxon>Promicromonosporaceae</taxon>
        <taxon>Xylanimonas</taxon>
    </lineage>
</organism>
<dbReference type="Pfam" id="PF01047">
    <property type="entry name" value="MarR"/>
    <property type="match status" value="1"/>
</dbReference>
<dbReference type="GO" id="GO:0003700">
    <property type="term" value="F:DNA-binding transcription factor activity"/>
    <property type="evidence" value="ECO:0007669"/>
    <property type="project" value="InterPro"/>
</dbReference>
<sequence length="143" mass="15700">MEHQHDDVAWAFVDALHAASRSLRRDTLAAGTTGVSPGQLRLLRTLAHAPGPLRAVDLADALGVAPRSVTTKVDQAEEDGFVRRLADPSDRRARLVALTDAGREALDRVSLERRRGAAQRLRRLSPTEREELVRLLRVVAADD</sequence>
<gene>
    <name evidence="2" type="ORF">ET495_03775</name>
</gene>
<dbReference type="PANTHER" id="PTHR33164:SF43">
    <property type="entry name" value="HTH-TYPE TRANSCRIPTIONAL REPRESSOR YETL"/>
    <property type="match status" value="1"/>
</dbReference>